<evidence type="ECO:0000313" key="2">
    <source>
        <dbReference type="EMBL" id="EDW26787.1"/>
    </source>
</evidence>
<name>B4GVU2_DROPE</name>
<dbReference type="Proteomes" id="UP000008744">
    <property type="component" value="Unassembled WGS sequence"/>
</dbReference>
<organism evidence="3">
    <name type="scientific">Drosophila persimilis</name>
    <name type="common">Fruit fly</name>
    <dbReference type="NCBI Taxonomy" id="7234"/>
    <lineage>
        <taxon>Eukaryota</taxon>
        <taxon>Metazoa</taxon>
        <taxon>Ecdysozoa</taxon>
        <taxon>Arthropoda</taxon>
        <taxon>Hexapoda</taxon>
        <taxon>Insecta</taxon>
        <taxon>Pterygota</taxon>
        <taxon>Neoptera</taxon>
        <taxon>Endopterygota</taxon>
        <taxon>Diptera</taxon>
        <taxon>Brachycera</taxon>
        <taxon>Muscomorpha</taxon>
        <taxon>Ephydroidea</taxon>
        <taxon>Drosophilidae</taxon>
        <taxon>Drosophila</taxon>
        <taxon>Sophophora</taxon>
    </lineage>
</organism>
<feature type="compositionally biased region" description="Basic residues" evidence="1">
    <location>
        <begin position="13"/>
        <end position="28"/>
    </location>
</feature>
<proteinExistence type="predicted"/>
<keyword evidence="3" id="KW-1185">Reference proteome</keyword>
<dbReference type="AlphaFoldDB" id="B4GVU2"/>
<dbReference type="EMBL" id="CH479193">
    <property type="protein sequence ID" value="EDW26787.1"/>
    <property type="molecule type" value="Genomic_DNA"/>
</dbReference>
<reference evidence="2 3" key="1">
    <citation type="journal article" date="2007" name="Nature">
        <title>Evolution of genes and genomes on the Drosophila phylogeny.</title>
        <authorList>
            <consortium name="Drosophila 12 Genomes Consortium"/>
            <person name="Clark A.G."/>
            <person name="Eisen M.B."/>
            <person name="Smith D.R."/>
            <person name="Bergman C.M."/>
            <person name="Oliver B."/>
            <person name="Markow T.A."/>
            <person name="Kaufman T.C."/>
            <person name="Kellis M."/>
            <person name="Gelbart W."/>
            <person name="Iyer V.N."/>
            <person name="Pollard D.A."/>
            <person name="Sackton T.B."/>
            <person name="Larracuente A.M."/>
            <person name="Singh N.D."/>
            <person name="Abad J.P."/>
            <person name="Abt D.N."/>
            <person name="Adryan B."/>
            <person name="Aguade M."/>
            <person name="Akashi H."/>
            <person name="Anderson W.W."/>
            <person name="Aquadro C.F."/>
            <person name="Ardell D.H."/>
            <person name="Arguello R."/>
            <person name="Artieri C.G."/>
            <person name="Barbash D.A."/>
            <person name="Barker D."/>
            <person name="Barsanti P."/>
            <person name="Batterham P."/>
            <person name="Batzoglou S."/>
            <person name="Begun D."/>
            <person name="Bhutkar A."/>
            <person name="Blanco E."/>
            <person name="Bosak S.A."/>
            <person name="Bradley R.K."/>
            <person name="Brand A.D."/>
            <person name="Brent M.R."/>
            <person name="Brooks A.N."/>
            <person name="Brown R.H."/>
            <person name="Butlin R.K."/>
            <person name="Caggese C."/>
            <person name="Calvi B.R."/>
            <person name="Bernardo de Carvalho A."/>
            <person name="Caspi A."/>
            <person name="Castrezana S."/>
            <person name="Celniker S.E."/>
            <person name="Chang J.L."/>
            <person name="Chapple C."/>
            <person name="Chatterji S."/>
            <person name="Chinwalla A."/>
            <person name="Civetta A."/>
            <person name="Clifton S.W."/>
            <person name="Comeron J.M."/>
            <person name="Costello J.C."/>
            <person name="Coyne J.A."/>
            <person name="Daub J."/>
            <person name="David R.G."/>
            <person name="Delcher A.L."/>
            <person name="Delehaunty K."/>
            <person name="Do C.B."/>
            <person name="Ebling H."/>
            <person name="Edwards K."/>
            <person name="Eickbush T."/>
            <person name="Evans J.D."/>
            <person name="Filipski A."/>
            <person name="Findeiss S."/>
            <person name="Freyhult E."/>
            <person name="Fulton L."/>
            <person name="Fulton R."/>
            <person name="Garcia A.C."/>
            <person name="Gardiner A."/>
            <person name="Garfield D.A."/>
            <person name="Garvin B.E."/>
            <person name="Gibson G."/>
            <person name="Gilbert D."/>
            <person name="Gnerre S."/>
            <person name="Godfrey J."/>
            <person name="Good R."/>
            <person name="Gotea V."/>
            <person name="Gravely B."/>
            <person name="Greenberg A.J."/>
            <person name="Griffiths-Jones S."/>
            <person name="Gross S."/>
            <person name="Guigo R."/>
            <person name="Gustafson E.A."/>
            <person name="Haerty W."/>
            <person name="Hahn M.W."/>
            <person name="Halligan D.L."/>
            <person name="Halpern A.L."/>
            <person name="Halter G.M."/>
            <person name="Han M.V."/>
            <person name="Heger A."/>
            <person name="Hillier L."/>
            <person name="Hinrichs A.S."/>
            <person name="Holmes I."/>
            <person name="Hoskins R.A."/>
            <person name="Hubisz M.J."/>
            <person name="Hultmark D."/>
            <person name="Huntley M.A."/>
            <person name="Jaffe D.B."/>
            <person name="Jagadeeshan S."/>
            <person name="Jeck W.R."/>
            <person name="Johnson J."/>
            <person name="Jones C.D."/>
            <person name="Jordan W.C."/>
            <person name="Karpen G.H."/>
            <person name="Kataoka E."/>
            <person name="Keightley P.D."/>
            <person name="Kheradpour P."/>
            <person name="Kirkness E.F."/>
            <person name="Koerich L.B."/>
            <person name="Kristiansen K."/>
            <person name="Kudrna D."/>
            <person name="Kulathinal R.J."/>
            <person name="Kumar S."/>
            <person name="Kwok R."/>
            <person name="Lander E."/>
            <person name="Langley C.H."/>
            <person name="Lapoint R."/>
            <person name="Lazzaro B.P."/>
            <person name="Lee S.J."/>
            <person name="Levesque L."/>
            <person name="Li R."/>
            <person name="Lin C.F."/>
            <person name="Lin M.F."/>
            <person name="Lindblad-Toh K."/>
            <person name="Llopart A."/>
            <person name="Long M."/>
            <person name="Low L."/>
            <person name="Lozovsky E."/>
            <person name="Lu J."/>
            <person name="Luo M."/>
            <person name="Machado C.A."/>
            <person name="Makalowski W."/>
            <person name="Marzo M."/>
            <person name="Matsuda M."/>
            <person name="Matzkin L."/>
            <person name="McAllister B."/>
            <person name="McBride C.S."/>
            <person name="McKernan B."/>
            <person name="McKernan K."/>
            <person name="Mendez-Lago M."/>
            <person name="Minx P."/>
            <person name="Mollenhauer M.U."/>
            <person name="Montooth K."/>
            <person name="Mount S.M."/>
            <person name="Mu X."/>
            <person name="Myers E."/>
            <person name="Negre B."/>
            <person name="Newfeld S."/>
            <person name="Nielsen R."/>
            <person name="Noor M.A."/>
            <person name="O'Grady P."/>
            <person name="Pachter L."/>
            <person name="Papaceit M."/>
            <person name="Parisi M.J."/>
            <person name="Parisi M."/>
            <person name="Parts L."/>
            <person name="Pedersen J.S."/>
            <person name="Pesole G."/>
            <person name="Phillippy A.M."/>
            <person name="Ponting C.P."/>
            <person name="Pop M."/>
            <person name="Porcelli D."/>
            <person name="Powell J.R."/>
            <person name="Prohaska S."/>
            <person name="Pruitt K."/>
            <person name="Puig M."/>
            <person name="Quesneville H."/>
            <person name="Ram K.R."/>
            <person name="Rand D."/>
            <person name="Rasmussen M.D."/>
            <person name="Reed L.K."/>
            <person name="Reenan R."/>
            <person name="Reily A."/>
            <person name="Remington K.A."/>
            <person name="Rieger T.T."/>
            <person name="Ritchie M.G."/>
            <person name="Robin C."/>
            <person name="Rogers Y.H."/>
            <person name="Rohde C."/>
            <person name="Rozas J."/>
            <person name="Rubenfield M.J."/>
            <person name="Ruiz A."/>
            <person name="Russo S."/>
            <person name="Salzberg S.L."/>
            <person name="Sanchez-Gracia A."/>
            <person name="Saranga D.J."/>
            <person name="Sato H."/>
            <person name="Schaeffer S.W."/>
            <person name="Schatz M.C."/>
            <person name="Schlenke T."/>
            <person name="Schwartz R."/>
            <person name="Segarra C."/>
            <person name="Singh R.S."/>
            <person name="Sirot L."/>
            <person name="Sirota M."/>
            <person name="Sisneros N.B."/>
            <person name="Smith C.D."/>
            <person name="Smith T.F."/>
            <person name="Spieth J."/>
            <person name="Stage D.E."/>
            <person name="Stark A."/>
            <person name="Stephan W."/>
            <person name="Strausberg R.L."/>
            <person name="Strempel S."/>
            <person name="Sturgill D."/>
            <person name="Sutton G."/>
            <person name="Sutton G.G."/>
            <person name="Tao W."/>
            <person name="Teichmann S."/>
            <person name="Tobari Y.N."/>
            <person name="Tomimura Y."/>
            <person name="Tsolas J.M."/>
            <person name="Valente V.L."/>
            <person name="Venter E."/>
            <person name="Venter J.C."/>
            <person name="Vicario S."/>
            <person name="Vieira F.G."/>
            <person name="Vilella A.J."/>
            <person name="Villasante A."/>
            <person name="Walenz B."/>
            <person name="Wang J."/>
            <person name="Wasserman M."/>
            <person name="Watts T."/>
            <person name="Wilson D."/>
            <person name="Wilson R.K."/>
            <person name="Wing R.A."/>
            <person name="Wolfner M.F."/>
            <person name="Wong A."/>
            <person name="Wong G.K."/>
            <person name="Wu C.I."/>
            <person name="Wu G."/>
            <person name="Yamamoto D."/>
            <person name="Yang H.P."/>
            <person name="Yang S.P."/>
            <person name="Yorke J.A."/>
            <person name="Yoshida K."/>
            <person name="Zdobnov E."/>
            <person name="Zhang P."/>
            <person name="Zhang Y."/>
            <person name="Zimin A.V."/>
            <person name="Baldwin J."/>
            <person name="Abdouelleil A."/>
            <person name="Abdulkadir J."/>
            <person name="Abebe A."/>
            <person name="Abera B."/>
            <person name="Abreu J."/>
            <person name="Acer S.C."/>
            <person name="Aftuck L."/>
            <person name="Alexander A."/>
            <person name="An P."/>
            <person name="Anderson E."/>
            <person name="Anderson S."/>
            <person name="Arachi H."/>
            <person name="Azer M."/>
            <person name="Bachantsang P."/>
            <person name="Barry A."/>
            <person name="Bayul T."/>
            <person name="Berlin A."/>
            <person name="Bessette D."/>
            <person name="Bloom T."/>
            <person name="Blye J."/>
            <person name="Boguslavskiy L."/>
            <person name="Bonnet C."/>
            <person name="Boukhgalter B."/>
            <person name="Bourzgui I."/>
            <person name="Brown A."/>
            <person name="Cahill P."/>
            <person name="Channer S."/>
            <person name="Cheshatsang Y."/>
            <person name="Chuda L."/>
            <person name="Citroen M."/>
            <person name="Collymore A."/>
            <person name="Cooke P."/>
            <person name="Costello M."/>
            <person name="D'Aco K."/>
            <person name="Daza R."/>
            <person name="De Haan G."/>
            <person name="DeGray S."/>
            <person name="DeMaso C."/>
            <person name="Dhargay N."/>
            <person name="Dooley K."/>
            <person name="Dooley E."/>
            <person name="Doricent M."/>
            <person name="Dorje P."/>
            <person name="Dorjee K."/>
            <person name="Dupes A."/>
            <person name="Elong R."/>
            <person name="Falk J."/>
            <person name="Farina A."/>
            <person name="Faro S."/>
            <person name="Ferguson D."/>
            <person name="Fisher S."/>
            <person name="Foley C.D."/>
            <person name="Franke A."/>
            <person name="Friedrich D."/>
            <person name="Gadbois L."/>
            <person name="Gearin G."/>
            <person name="Gearin C.R."/>
            <person name="Giannoukos G."/>
            <person name="Goode T."/>
            <person name="Graham J."/>
            <person name="Grandbois E."/>
            <person name="Grewal S."/>
            <person name="Gyaltsen K."/>
            <person name="Hafez N."/>
            <person name="Hagos B."/>
            <person name="Hall J."/>
            <person name="Henson C."/>
            <person name="Hollinger A."/>
            <person name="Honan T."/>
            <person name="Huard M.D."/>
            <person name="Hughes L."/>
            <person name="Hurhula B."/>
            <person name="Husby M.E."/>
            <person name="Kamat A."/>
            <person name="Kanga B."/>
            <person name="Kashin S."/>
            <person name="Khazanovich D."/>
            <person name="Kisner P."/>
            <person name="Lance K."/>
            <person name="Lara M."/>
            <person name="Lee W."/>
            <person name="Lennon N."/>
            <person name="Letendre F."/>
            <person name="LeVine R."/>
            <person name="Lipovsky A."/>
            <person name="Liu X."/>
            <person name="Liu J."/>
            <person name="Liu S."/>
            <person name="Lokyitsang T."/>
            <person name="Lokyitsang Y."/>
            <person name="Lubonja R."/>
            <person name="Lui A."/>
            <person name="MacDonald P."/>
            <person name="Magnisalis V."/>
            <person name="Maru K."/>
            <person name="Matthews C."/>
            <person name="McCusker W."/>
            <person name="McDonough S."/>
            <person name="Mehta T."/>
            <person name="Meldrim J."/>
            <person name="Meneus L."/>
            <person name="Mihai O."/>
            <person name="Mihalev A."/>
            <person name="Mihova T."/>
            <person name="Mittelman R."/>
            <person name="Mlenga V."/>
            <person name="Montmayeur A."/>
            <person name="Mulrain L."/>
            <person name="Navidi A."/>
            <person name="Naylor J."/>
            <person name="Negash T."/>
            <person name="Nguyen T."/>
            <person name="Nguyen N."/>
            <person name="Nicol R."/>
            <person name="Norbu C."/>
            <person name="Norbu N."/>
            <person name="Novod N."/>
            <person name="O'Neill B."/>
            <person name="Osman S."/>
            <person name="Markiewicz E."/>
            <person name="Oyono O.L."/>
            <person name="Patti C."/>
            <person name="Phunkhang P."/>
            <person name="Pierre F."/>
            <person name="Priest M."/>
            <person name="Raghuraman S."/>
            <person name="Rege F."/>
            <person name="Reyes R."/>
            <person name="Rise C."/>
            <person name="Rogov P."/>
            <person name="Ross K."/>
            <person name="Ryan E."/>
            <person name="Settipalli S."/>
            <person name="Shea T."/>
            <person name="Sherpa N."/>
            <person name="Shi L."/>
            <person name="Shih D."/>
            <person name="Sparrow T."/>
            <person name="Spaulding J."/>
            <person name="Stalker J."/>
            <person name="Stange-Thomann N."/>
            <person name="Stavropoulos S."/>
            <person name="Stone C."/>
            <person name="Strader C."/>
            <person name="Tesfaye S."/>
            <person name="Thomson T."/>
            <person name="Thoulutsang Y."/>
            <person name="Thoulutsang D."/>
            <person name="Topham K."/>
            <person name="Topping I."/>
            <person name="Tsamla T."/>
            <person name="Vassiliev H."/>
            <person name="Vo A."/>
            <person name="Wangchuk T."/>
            <person name="Wangdi T."/>
            <person name="Weiand M."/>
            <person name="Wilkinson J."/>
            <person name="Wilson A."/>
            <person name="Yadav S."/>
            <person name="Young G."/>
            <person name="Yu Q."/>
            <person name="Zembek L."/>
            <person name="Zhong D."/>
            <person name="Zimmer A."/>
            <person name="Zwirko Z."/>
            <person name="Jaffe D.B."/>
            <person name="Alvarez P."/>
            <person name="Brockman W."/>
            <person name="Butler J."/>
            <person name="Chin C."/>
            <person name="Gnerre S."/>
            <person name="Grabherr M."/>
            <person name="Kleber M."/>
            <person name="Mauceli E."/>
            <person name="MacCallum I."/>
        </authorList>
    </citation>
    <scope>NUCLEOTIDE SEQUENCE [LARGE SCALE GENOMIC DNA]</scope>
    <source>
        <strain evidence="3">MSH-3 / Tucson 14011-0111.49</strain>
    </source>
</reference>
<evidence type="ECO:0000313" key="3">
    <source>
        <dbReference type="Proteomes" id="UP000008744"/>
    </source>
</evidence>
<evidence type="ECO:0000256" key="1">
    <source>
        <dbReference type="SAM" id="MobiDB-lite"/>
    </source>
</evidence>
<gene>
    <name evidence="2" type="primary">Dper\GL14602</name>
    <name evidence="2" type="ORF">Dper_GL14602</name>
</gene>
<accession>B4GVU2</accession>
<feature type="region of interest" description="Disordered" evidence="1">
    <location>
        <begin position="1"/>
        <end position="38"/>
    </location>
</feature>
<sequence length="62" mass="7260">MQRRRQQPQPQQQRHKQPPHRSRRRHSSVGKSNIHELRNQDYVSRLMAATPPYLYSGAGGAK</sequence>
<protein>
    <submittedName>
        <fullName evidence="2">GL14602</fullName>
    </submittedName>
</protein>
<dbReference type="HOGENOM" id="CLU_2906438_0_0_1"/>